<name>A0A8D8UDH0_9HEMI</name>
<organism evidence="1">
    <name type="scientific">Cacopsylla melanoneura</name>
    <dbReference type="NCBI Taxonomy" id="428564"/>
    <lineage>
        <taxon>Eukaryota</taxon>
        <taxon>Metazoa</taxon>
        <taxon>Ecdysozoa</taxon>
        <taxon>Arthropoda</taxon>
        <taxon>Hexapoda</taxon>
        <taxon>Insecta</taxon>
        <taxon>Pterygota</taxon>
        <taxon>Neoptera</taxon>
        <taxon>Paraneoptera</taxon>
        <taxon>Hemiptera</taxon>
        <taxon>Sternorrhyncha</taxon>
        <taxon>Psylloidea</taxon>
        <taxon>Psyllidae</taxon>
        <taxon>Psyllinae</taxon>
        <taxon>Cacopsylla</taxon>
    </lineage>
</organism>
<dbReference type="EMBL" id="HBUF01342256">
    <property type="protein sequence ID" value="CAG6705145.1"/>
    <property type="molecule type" value="Transcribed_RNA"/>
</dbReference>
<dbReference type="AlphaFoldDB" id="A0A8D8UDH0"/>
<sequence length="112" mass="13206">MSKVSFLRTDNVSQIQFNLKMNVFPNTVNVFRWKILRQEIFLTPVQKTNVGLVDFLKNRMGHLMSIFRCCYHSVLLRNINNINKAVGHCNFIHWVSKHTMNPVGTHFQFQII</sequence>
<proteinExistence type="predicted"/>
<accession>A0A8D8UDH0</accession>
<dbReference type="EMBL" id="HBUF01342257">
    <property type="protein sequence ID" value="CAG6705147.1"/>
    <property type="molecule type" value="Transcribed_RNA"/>
</dbReference>
<evidence type="ECO:0000313" key="1">
    <source>
        <dbReference type="EMBL" id="CAG6705145.1"/>
    </source>
</evidence>
<reference evidence="1" key="1">
    <citation type="submission" date="2021-05" db="EMBL/GenBank/DDBJ databases">
        <authorList>
            <person name="Alioto T."/>
            <person name="Alioto T."/>
            <person name="Gomez Garrido J."/>
        </authorList>
    </citation>
    <scope>NUCLEOTIDE SEQUENCE</scope>
</reference>
<protein>
    <submittedName>
        <fullName evidence="1">Uncharacterized protein</fullName>
    </submittedName>
</protein>